<comment type="caution">
    <text evidence="1">The sequence shown here is derived from an EMBL/GenBank/DDBJ whole genome shotgun (WGS) entry which is preliminary data.</text>
</comment>
<protein>
    <submittedName>
        <fullName evidence="1">Uncharacterized protein</fullName>
    </submittedName>
</protein>
<sequence length="829" mass="92294">MEDFSNFFNFSAFEHDDFDAQLIADNHLFSNGPDLFGHFVGDASQAATMPPTSMSDYIHQGFEQYQRTDTSDEPASLVFYPSESQSMISQYQDDSFRSMFPTPVMPVPTLTPNTYFDGASGYHMSYPRVVPLATPSPGFGEQQHRPIFADEQVQPFQQQPQVAYIQSQPLPTIEDQHEVSLQPSLQTPENEPPSSDTRPSPTSNQPVQGSSSEQDSSQPLNILSNEQIQLLQNAEPDENAQVVTEHAAAQTAQATESYSSEDESPPKNPRTVKAAATRRTHGSQDQILSHTTISDSIYKNLRESRAAIATRHIESSWEPPNPDNTIPGTDRQRSEYVVMMCNAFQDTSSCKDNKRGHSFLKRWNDSGYYNINEIEIVCWDMLDLAERLHTQGPVASKLFCKDALKKLHASRFLTFEQRIHSICAVLRYSKYTCDKLMKDEEIAPLVTAPRQKLSGAKCMVEQNRKRQECIANGRKKISLLAAGGQNDDVESDGDEGPQRPQPTQRKAKKSGRPGRPAKPRSRKNVPPVEESSDEEAGSGLMRRSSAPWNSPDVDSNYLQEVTYSEESSMPPAASAPREPASQQSTSPPLSQSVSKSKPQRRAPSPQVHIPYARSNGPRPENKAQTLVKSNAEGRTHKRSIDHVTSESEEERFQRPEKRQQMRFAPMRARTFTMRHPSHDEESSSVEGASSAASEQDADEHDRSEEEQDGSEAGQDVGSGDEEHTGDDDYEEDAYEEHNENNGDSDAADEDESDSEPEESREIKDSEEEEENSEADRASARSATPSPSPTRQGRMARGARRGAIVSTRPLVMVATRTAKPAPEDSEKSHI</sequence>
<evidence type="ECO:0000313" key="2">
    <source>
        <dbReference type="Proteomes" id="UP001153331"/>
    </source>
</evidence>
<accession>A0ACC2IDR2</accession>
<proteinExistence type="predicted"/>
<keyword evidence="2" id="KW-1185">Reference proteome</keyword>
<gene>
    <name evidence="1" type="ORF">OPT61_g4518</name>
</gene>
<name>A0ACC2IDR2_9PLEO</name>
<dbReference type="Proteomes" id="UP001153331">
    <property type="component" value="Unassembled WGS sequence"/>
</dbReference>
<evidence type="ECO:0000313" key="1">
    <source>
        <dbReference type="EMBL" id="KAJ8113315.1"/>
    </source>
</evidence>
<reference evidence="1" key="1">
    <citation type="submission" date="2022-11" db="EMBL/GenBank/DDBJ databases">
        <title>Genome Sequence of Boeremia exigua.</title>
        <authorList>
            <person name="Buettner E."/>
        </authorList>
    </citation>
    <scope>NUCLEOTIDE SEQUENCE</scope>
    <source>
        <strain evidence="1">CU02</strain>
    </source>
</reference>
<dbReference type="EMBL" id="JAPHNI010000261">
    <property type="protein sequence ID" value="KAJ8113315.1"/>
    <property type="molecule type" value="Genomic_DNA"/>
</dbReference>
<organism evidence="1 2">
    <name type="scientific">Boeremia exigua</name>
    <dbReference type="NCBI Taxonomy" id="749465"/>
    <lineage>
        <taxon>Eukaryota</taxon>
        <taxon>Fungi</taxon>
        <taxon>Dikarya</taxon>
        <taxon>Ascomycota</taxon>
        <taxon>Pezizomycotina</taxon>
        <taxon>Dothideomycetes</taxon>
        <taxon>Pleosporomycetidae</taxon>
        <taxon>Pleosporales</taxon>
        <taxon>Pleosporineae</taxon>
        <taxon>Didymellaceae</taxon>
        <taxon>Boeremia</taxon>
    </lineage>
</organism>